<dbReference type="AlphaFoldDB" id="A0A1C3CVI0"/>
<accession>A0A1C3CVI0</accession>
<name>A0A1C3CVI0_9GAMM</name>
<dbReference type="EMBL" id="MBDL01000010">
    <property type="protein sequence ID" value="ODA12752.1"/>
    <property type="molecule type" value="Genomic_DNA"/>
</dbReference>
<gene>
    <name evidence="1" type="ORF">BBP83_09355</name>
</gene>
<comment type="caution">
    <text evidence="1">The sequence shown here is derived from an EMBL/GenBank/DDBJ whole genome shotgun (WGS) entry which is preliminary data.</text>
</comment>
<sequence>MSGQLFPNQIKAGTTFKFNLNLTAYPASDWTVYAYLRGASAIDLQSTAQGNMHVFSVPANISKDYKAGHYGFSLRAVNAGTDEVEELESGAVEIKADLASISENADLRSHAQKTLTALEAVIEGRASLDQERYRINNRELYRTPMETLIRLRNQYRAEVSREQAKASGKSLFGRVVRVKLG</sequence>
<reference evidence="1 2" key="1">
    <citation type="submission" date="2016-07" db="EMBL/GenBank/DDBJ databases">
        <title>Acinetobacter sp. ANC 4603.</title>
        <authorList>
            <person name="Radolfova-Krizova L."/>
            <person name="Nemec A."/>
        </authorList>
    </citation>
    <scope>NUCLEOTIDE SEQUENCE [LARGE SCALE GENOMIC DNA]</scope>
    <source>
        <strain evidence="1 2">ANC 4603</strain>
    </source>
</reference>
<organism evidence="1 2">
    <name type="scientific">Acinetobacter celticus</name>
    <dbReference type="NCBI Taxonomy" id="1891224"/>
    <lineage>
        <taxon>Bacteria</taxon>
        <taxon>Pseudomonadati</taxon>
        <taxon>Pseudomonadota</taxon>
        <taxon>Gammaproteobacteria</taxon>
        <taxon>Moraxellales</taxon>
        <taxon>Moraxellaceae</taxon>
        <taxon>Acinetobacter</taxon>
    </lineage>
</organism>
<keyword evidence="2" id="KW-1185">Reference proteome</keyword>
<proteinExistence type="predicted"/>
<evidence type="ECO:0000313" key="1">
    <source>
        <dbReference type="EMBL" id="ODA12752.1"/>
    </source>
</evidence>
<evidence type="ECO:0000313" key="2">
    <source>
        <dbReference type="Proteomes" id="UP000186553"/>
    </source>
</evidence>
<dbReference type="RefSeq" id="WP_068888218.1">
    <property type="nucleotide sequence ID" value="NZ_CBCRUU010000004.1"/>
</dbReference>
<protein>
    <submittedName>
        <fullName evidence="1">Uncharacterized protein</fullName>
    </submittedName>
</protein>
<dbReference type="Proteomes" id="UP000186553">
    <property type="component" value="Unassembled WGS sequence"/>
</dbReference>
<dbReference type="OrthoDB" id="7775497at2"/>
<dbReference type="STRING" id="1891224.BBP83_09355"/>